<proteinExistence type="inferred from homology"/>
<evidence type="ECO:0000313" key="9">
    <source>
        <dbReference type="EMBL" id="JAG31451.1"/>
    </source>
</evidence>
<dbReference type="GO" id="GO:0004017">
    <property type="term" value="F:AMP kinase activity"/>
    <property type="evidence" value="ECO:0007669"/>
    <property type="project" value="InterPro"/>
</dbReference>
<reference evidence="7" key="2">
    <citation type="submission" date="2014-07" db="EMBL/GenBank/DDBJ databases">
        <authorList>
            <person name="Hull J."/>
        </authorList>
    </citation>
    <scope>NUCLEOTIDE SEQUENCE</scope>
</reference>
<dbReference type="SUPFAM" id="SSF57774">
    <property type="entry name" value="Microbial and mitochondrial ADK, insert 'zinc finger' domain"/>
    <property type="match status" value="1"/>
</dbReference>
<evidence type="ECO:0000313" key="7">
    <source>
        <dbReference type="EMBL" id="JAG31446.1"/>
    </source>
</evidence>
<dbReference type="EMBL" id="GBHO01012153">
    <property type="protein sequence ID" value="JAG31451.1"/>
    <property type="molecule type" value="Transcribed_RNA"/>
</dbReference>
<evidence type="ECO:0000256" key="2">
    <source>
        <dbReference type="ARBA" id="ARBA00022679"/>
    </source>
</evidence>
<evidence type="ECO:0000256" key="3">
    <source>
        <dbReference type="ARBA" id="ARBA00022741"/>
    </source>
</evidence>
<dbReference type="PANTHER" id="PTHR23359">
    <property type="entry name" value="NUCLEOTIDE KINASE"/>
    <property type="match status" value="1"/>
</dbReference>
<feature type="domain" description="Adenylate kinase active site lid" evidence="6">
    <location>
        <begin position="65"/>
        <end position="100"/>
    </location>
</feature>
<keyword evidence="3" id="KW-0547">Nucleotide-binding</keyword>
<evidence type="ECO:0000256" key="1">
    <source>
        <dbReference type="ARBA" id="ARBA00007220"/>
    </source>
</evidence>
<comment type="similarity">
    <text evidence="1 5">Belongs to the adenylate kinase family.</text>
</comment>
<reference evidence="10" key="3">
    <citation type="journal article" date="2016" name="Gigascience">
        <title>De novo construction of an expanded transcriptome assembly for the western tarnished plant bug, Lygus hesperus.</title>
        <authorList>
            <person name="Tassone E.E."/>
            <person name="Geib S.M."/>
            <person name="Hall B."/>
            <person name="Fabrick J.A."/>
            <person name="Brent C.S."/>
            <person name="Hull J.J."/>
        </authorList>
    </citation>
    <scope>NUCLEOTIDE SEQUENCE</scope>
</reference>
<evidence type="ECO:0000313" key="10">
    <source>
        <dbReference type="EMBL" id="JAP99188.1"/>
    </source>
</evidence>
<evidence type="ECO:0000256" key="4">
    <source>
        <dbReference type="ARBA" id="ARBA00022777"/>
    </source>
</evidence>
<dbReference type="EMBL" id="GBHO01012158">
    <property type="protein sequence ID" value="JAG31446.1"/>
    <property type="molecule type" value="Transcribed_RNA"/>
</dbReference>
<dbReference type="AlphaFoldDB" id="A0A0A9YIK0"/>
<evidence type="ECO:0000259" key="6">
    <source>
        <dbReference type="Pfam" id="PF05191"/>
    </source>
</evidence>
<dbReference type="PRINTS" id="PR00094">
    <property type="entry name" value="ADENYLTKNASE"/>
</dbReference>
<dbReference type="Pfam" id="PF05191">
    <property type="entry name" value="ADK_lid"/>
    <property type="match status" value="1"/>
</dbReference>
<dbReference type="EMBL" id="GBHO01012155">
    <property type="protein sequence ID" value="JAG31449.1"/>
    <property type="molecule type" value="Transcribed_RNA"/>
</dbReference>
<keyword evidence="2 5" id="KW-0808">Transferase</keyword>
<accession>A0A0A9YIK0</accession>
<gene>
    <name evidence="7" type="primary">adkA_1</name>
    <name evidence="11" type="synonym">adkA_0</name>
    <name evidence="9" type="synonym">adkA_3</name>
    <name evidence="8" type="synonym">adkA_6</name>
    <name evidence="7" type="ORF">CM83_14872</name>
    <name evidence="9" type="ORF">CM83_14877</name>
    <name evidence="8" type="ORF">CM83_14881</name>
    <name evidence="11" type="ORF">g.15616</name>
    <name evidence="10" type="ORF">g.15619</name>
</gene>
<protein>
    <submittedName>
        <fullName evidence="7">Adenylate kinase 2, mitochondrial</fullName>
    </submittedName>
</protein>
<dbReference type="InterPro" id="IPR007862">
    <property type="entry name" value="Adenylate_kinase_lid-dom"/>
</dbReference>
<keyword evidence="4 5" id="KW-0418">Kinase</keyword>
<dbReference type="InterPro" id="IPR036193">
    <property type="entry name" value="ADK_active_lid_dom_sf"/>
</dbReference>
<dbReference type="SUPFAM" id="SSF52540">
    <property type="entry name" value="P-loop containing nucleoside triphosphate hydrolases"/>
    <property type="match status" value="1"/>
</dbReference>
<dbReference type="EMBL" id="GDHC01015994">
    <property type="protein sequence ID" value="JAQ02635.1"/>
    <property type="molecule type" value="Transcribed_RNA"/>
</dbReference>
<dbReference type="GO" id="GO:0005524">
    <property type="term" value="F:ATP binding"/>
    <property type="evidence" value="ECO:0007669"/>
    <property type="project" value="InterPro"/>
</dbReference>
<dbReference type="InterPro" id="IPR027417">
    <property type="entry name" value="P-loop_NTPase"/>
</dbReference>
<evidence type="ECO:0000256" key="5">
    <source>
        <dbReference type="RuleBase" id="RU003330"/>
    </source>
</evidence>
<evidence type="ECO:0000313" key="11">
    <source>
        <dbReference type="EMBL" id="JAQ02635.1"/>
    </source>
</evidence>
<dbReference type="Gene3D" id="3.40.50.300">
    <property type="entry name" value="P-loop containing nucleotide triphosphate hydrolases"/>
    <property type="match status" value="1"/>
</dbReference>
<dbReference type="CDD" id="cd01428">
    <property type="entry name" value="ADK"/>
    <property type="match status" value="1"/>
</dbReference>
<evidence type="ECO:0000313" key="8">
    <source>
        <dbReference type="EMBL" id="JAG31449.1"/>
    </source>
</evidence>
<dbReference type="InterPro" id="IPR000850">
    <property type="entry name" value="Adenylat/UMP-CMP_kin"/>
</dbReference>
<reference evidence="7" key="1">
    <citation type="journal article" date="2014" name="PLoS ONE">
        <title>Transcriptome-Based Identification of ABC Transporters in the Western Tarnished Plant Bug Lygus hesperus.</title>
        <authorList>
            <person name="Hull J.J."/>
            <person name="Chaney K."/>
            <person name="Geib S.M."/>
            <person name="Fabrick J.A."/>
            <person name="Brent C.S."/>
            <person name="Walsh D."/>
            <person name="Lavine L.C."/>
        </authorList>
    </citation>
    <scope>NUCLEOTIDE SEQUENCE</scope>
</reference>
<name>A0A0A9YIK0_LYGHE</name>
<dbReference type="EMBL" id="GDHC01019440">
    <property type="protein sequence ID" value="JAP99188.1"/>
    <property type="molecule type" value="Transcribed_RNA"/>
</dbReference>
<sequence length="153" mass="17611">MDSHVLYHRQSCWMSYCVSRASILMGYYPFKLMMQYVYGCAHTVHWLSHHSSTAPQELVGRIQGRLIHPGSGRSYHVKTHPPKVPGKDDITGEDLVQRVDDTCEVLQRRLQQYHSTTAPLLQYYEEKNLLHVIDASKSVDKVSDQVLRSIKSI</sequence>
<organism evidence="7">
    <name type="scientific">Lygus hesperus</name>
    <name type="common">Western plant bug</name>
    <dbReference type="NCBI Taxonomy" id="30085"/>
    <lineage>
        <taxon>Eukaryota</taxon>
        <taxon>Metazoa</taxon>
        <taxon>Ecdysozoa</taxon>
        <taxon>Arthropoda</taxon>
        <taxon>Hexapoda</taxon>
        <taxon>Insecta</taxon>
        <taxon>Pterygota</taxon>
        <taxon>Neoptera</taxon>
        <taxon>Paraneoptera</taxon>
        <taxon>Hemiptera</taxon>
        <taxon>Heteroptera</taxon>
        <taxon>Panheteroptera</taxon>
        <taxon>Cimicomorpha</taxon>
        <taxon>Miridae</taxon>
        <taxon>Mirini</taxon>
        <taxon>Lygus</taxon>
    </lineage>
</organism>